<dbReference type="RefSeq" id="WP_127813903.1">
    <property type="nucleotide sequence ID" value="NZ_LDER01000237.1"/>
</dbReference>
<feature type="region of interest" description="Disordered" evidence="1">
    <location>
        <begin position="52"/>
        <end position="110"/>
    </location>
</feature>
<evidence type="ECO:0000256" key="1">
    <source>
        <dbReference type="SAM" id="MobiDB-lite"/>
    </source>
</evidence>
<accession>A0A437SGK1</accession>
<name>A0A437SGK1_BACTU</name>
<sequence length="110" mass="12942">MERSKFSKPVAFNKKNEKDRIMLQHVKRKNFSGYVKKLIWNDIPDKHKKITWEEDRKQVPSPIRQDEQSVTGKKELSAAARIEQIKAQTKRQEPSKSSLPVFLPNKNINK</sequence>
<organism evidence="2 3">
    <name type="scientific">Bacillus thuringiensis</name>
    <dbReference type="NCBI Taxonomy" id="1428"/>
    <lineage>
        <taxon>Bacteria</taxon>
        <taxon>Bacillati</taxon>
        <taxon>Bacillota</taxon>
        <taxon>Bacilli</taxon>
        <taxon>Bacillales</taxon>
        <taxon>Bacillaceae</taxon>
        <taxon>Bacillus</taxon>
        <taxon>Bacillus cereus group</taxon>
    </lineage>
</organism>
<gene>
    <name evidence="2" type="ORF">BM74_18280</name>
</gene>
<evidence type="ECO:0000313" key="3">
    <source>
        <dbReference type="Proteomes" id="UP000286687"/>
    </source>
</evidence>
<reference evidence="2 3" key="1">
    <citation type="submission" date="2018-01" db="EMBL/GenBank/DDBJ databases">
        <title>Complete genome sequence of G25-42.</title>
        <authorList>
            <person name="Zheng Z."/>
            <person name="Sun M."/>
        </authorList>
    </citation>
    <scope>NUCLEOTIDE SEQUENCE [LARGE SCALE GENOMIC DNA]</scope>
    <source>
        <strain evidence="2 3">G25-42</strain>
    </source>
</reference>
<proteinExistence type="predicted"/>
<comment type="caution">
    <text evidence="2">The sequence shown here is derived from an EMBL/GenBank/DDBJ whole genome shotgun (WGS) entry which is preliminary data.</text>
</comment>
<dbReference type="AlphaFoldDB" id="A0A437SGK1"/>
<evidence type="ECO:0000313" key="2">
    <source>
        <dbReference type="EMBL" id="RVU62856.1"/>
    </source>
</evidence>
<dbReference type="EMBL" id="LDER01000237">
    <property type="protein sequence ID" value="RVU62856.1"/>
    <property type="molecule type" value="Genomic_DNA"/>
</dbReference>
<dbReference type="Proteomes" id="UP000286687">
    <property type="component" value="Unassembled WGS sequence"/>
</dbReference>
<feature type="compositionally biased region" description="Basic and acidic residues" evidence="1">
    <location>
        <begin position="52"/>
        <end position="76"/>
    </location>
</feature>
<protein>
    <submittedName>
        <fullName evidence="2">Uncharacterized protein</fullName>
    </submittedName>
</protein>